<feature type="compositionally biased region" description="Basic and acidic residues" evidence="1">
    <location>
        <begin position="30"/>
        <end position="41"/>
    </location>
</feature>
<evidence type="ECO:0000313" key="2">
    <source>
        <dbReference type="EMBL" id="PVI01320.1"/>
    </source>
</evidence>
<sequence length="637" mass="71593">MAEKRKRKVNSPPDPGGITKKRPCTTSTDLPKHESKPESPTSEDWKFRLKVICARNIDDEVFDDAIQGLVKICFPDSVLDELGVDIVTRHMDQESAPEANIGKMQQIFQSAMIKKVAWMLAGYLNTPTKFHTAVASIMTAVQELHGYLPPATLDSEDHIEMTEKSLTAVDSSGSFTSHGQSNHQKSPKHEDGSFDHRNLQVNADDTSSTFTIEQPNMEALVSHGPSDLQKNGPRKVSNSWRWAIHPNSVTLDNVQDHFKKPKDLFAFHALPIVNHELGHDAERKEKRRAINYRLAAMSCEEFKEWEDSFDKLRKGDLTMLDRIKESLPGNNADDHVTPAPVAFQQHEAKHDIVNAKNGRRLSTDGVEINAGKEVIRPSAIDALKQVHVKAEDNCESARISNSAMQQEVNDKLPVTAISSSVDKPFSELTSKPRCMTPIVDLFWGKSSFAQASPKSVTDKIFGELDKRVTTASISYEFLDGIVYHVTKKRLRSKLTCCIRSAQTQTTNRRKRAYTEHCLQPWVFAHPDMFPELREFSLFFVGFKPTSLKMDDGAKDMLLSALVQRGILPDVSCGKGVQPLEACIKETLHDRSRRAIERRSRIELALREVAFAHKDKFPDLSSSSLVKAWENTTGSKWI</sequence>
<proteinExistence type="predicted"/>
<name>A0A2V1DWV9_9PLEO</name>
<gene>
    <name evidence="2" type="ORF">DM02DRAFT_705928</name>
</gene>
<feature type="region of interest" description="Disordered" evidence="1">
    <location>
        <begin position="1"/>
        <end position="41"/>
    </location>
</feature>
<dbReference type="Proteomes" id="UP000244855">
    <property type="component" value="Unassembled WGS sequence"/>
</dbReference>
<feature type="compositionally biased region" description="Basic and acidic residues" evidence="1">
    <location>
        <begin position="187"/>
        <end position="196"/>
    </location>
</feature>
<feature type="region of interest" description="Disordered" evidence="1">
    <location>
        <begin position="170"/>
        <end position="196"/>
    </location>
</feature>
<evidence type="ECO:0000313" key="3">
    <source>
        <dbReference type="Proteomes" id="UP000244855"/>
    </source>
</evidence>
<protein>
    <submittedName>
        <fullName evidence="2">Uncharacterized protein</fullName>
    </submittedName>
</protein>
<dbReference type="AlphaFoldDB" id="A0A2V1DWV9"/>
<accession>A0A2V1DWV9</accession>
<organism evidence="2 3">
    <name type="scientific">Periconia macrospinosa</name>
    <dbReference type="NCBI Taxonomy" id="97972"/>
    <lineage>
        <taxon>Eukaryota</taxon>
        <taxon>Fungi</taxon>
        <taxon>Dikarya</taxon>
        <taxon>Ascomycota</taxon>
        <taxon>Pezizomycotina</taxon>
        <taxon>Dothideomycetes</taxon>
        <taxon>Pleosporomycetidae</taxon>
        <taxon>Pleosporales</taxon>
        <taxon>Massarineae</taxon>
        <taxon>Periconiaceae</taxon>
        <taxon>Periconia</taxon>
    </lineage>
</organism>
<evidence type="ECO:0000256" key="1">
    <source>
        <dbReference type="SAM" id="MobiDB-lite"/>
    </source>
</evidence>
<reference evidence="2 3" key="1">
    <citation type="journal article" date="2018" name="Sci. Rep.">
        <title>Comparative genomics provides insights into the lifestyle and reveals functional heterogeneity of dark septate endophytic fungi.</title>
        <authorList>
            <person name="Knapp D.G."/>
            <person name="Nemeth J.B."/>
            <person name="Barry K."/>
            <person name="Hainaut M."/>
            <person name="Henrissat B."/>
            <person name="Johnson J."/>
            <person name="Kuo A."/>
            <person name="Lim J.H.P."/>
            <person name="Lipzen A."/>
            <person name="Nolan M."/>
            <person name="Ohm R.A."/>
            <person name="Tamas L."/>
            <person name="Grigoriev I.V."/>
            <person name="Spatafora J.W."/>
            <person name="Nagy L.G."/>
            <person name="Kovacs G.M."/>
        </authorList>
    </citation>
    <scope>NUCLEOTIDE SEQUENCE [LARGE SCALE GENOMIC DNA]</scope>
    <source>
        <strain evidence="2 3">DSE2036</strain>
    </source>
</reference>
<dbReference type="EMBL" id="KZ805359">
    <property type="protein sequence ID" value="PVI01320.1"/>
    <property type="molecule type" value="Genomic_DNA"/>
</dbReference>
<feature type="compositionally biased region" description="Polar residues" evidence="1">
    <location>
        <begin position="170"/>
        <end position="184"/>
    </location>
</feature>
<keyword evidence="3" id="KW-1185">Reference proteome</keyword>
<dbReference type="OrthoDB" id="3799856at2759"/>